<accession>A0A5Q2QCP1</accession>
<dbReference type="OrthoDB" id="5288100at2"/>
<dbReference type="AlphaFoldDB" id="A0A5Q2QCP1"/>
<evidence type="ECO:0000313" key="1">
    <source>
        <dbReference type="EMBL" id="QGG79757.1"/>
    </source>
</evidence>
<dbReference type="KEGG" id="llp:GH975_03890"/>
<dbReference type="Gene3D" id="3.40.50.620">
    <property type="entry name" value="HUPs"/>
    <property type="match status" value="1"/>
</dbReference>
<dbReference type="InterPro" id="IPR014729">
    <property type="entry name" value="Rossmann-like_a/b/a_fold"/>
</dbReference>
<keyword evidence="2" id="KW-1185">Reference proteome</keyword>
<dbReference type="SUPFAM" id="SSF48173">
    <property type="entry name" value="Cryptochrome/photolyase FAD-binding domain"/>
    <property type="match status" value="1"/>
</dbReference>
<dbReference type="Pfam" id="PF04244">
    <property type="entry name" value="DPRP"/>
    <property type="match status" value="1"/>
</dbReference>
<dbReference type="Gene3D" id="1.25.40.80">
    <property type="match status" value="1"/>
</dbReference>
<gene>
    <name evidence="1" type="ORF">GH975_03890</name>
</gene>
<protein>
    <submittedName>
        <fullName evidence="1">Cryptochrome/photolyase family protein</fullName>
    </submittedName>
</protein>
<evidence type="ECO:0000313" key="2">
    <source>
        <dbReference type="Proteomes" id="UP000388235"/>
    </source>
</evidence>
<dbReference type="InterPro" id="IPR052551">
    <property type="entry name" value="UV-DNA_repair_photolyase"/>
</dbReference>
<name>A0A5Q2QCP1_9GAMM</name>
<dbReference type="InterPro" id="IPR036134">
    <property type="entry name" value="Crypto/Photolyase_FAD-like_sf"/>
</dbReference>
<reference evidence="1 2" key="1">
    <citation type="submission" date="2019-11" db="EMBL/GenBank/DDBJ databases">
        <authorList>
            <person name="Khan S.A."/>
            <person name="Jeon C.O."/>
            <person name="Chun B.H."/>
        </authorList>
    </citation>
    <scope>NUCLEOTIDE SEQUENCE [LARGE SCALE GENOMIC DNA]</scope>
    <source>
        <strain evidence="1 2">IMCC 1097</strain>
    </source>
</reference>
<dbReference type="GO" id="GO:0016829">
    <property type="term" value="F:lyase activity"/>
    <property type="evidence" value="ECO:0007669"/>
    <property type="project" value="UniProtKB-KW"/>
</dbReference>
<dbReference type="InterPro" id="IPR007357">
    <property type="entry name" value="PhrB-like"/>
</dbReference>
<dbReference type="Proteomes" id="UP000388235">
    <property type="component" value="Chromosome"/>
</dbReference>
<keyword evidence="1" id="KW-0456">Lyase</keyword>
<sequence>MRGSESTVRTTLVLVLGDQLSDHLSSLDGLDPSATTVLMAEVAAEATYVRHHPKKIALIFAAMRHFAERLRRRGFDVIYYAYDPAGPADLSAVLARHASDFERIQVTQCGEYRLDQIMRQWQVDFGVRILDDTRFIANLDDFKQWARGRKQVRMEYFYRDQRRATGLLMDGDQPFGGQWNFDADNRKAYTGAPTEGPMRFQPDAITAEVLDLVEAHFGHHFGELRPFWFGVTHEHAEAAFVHFLDTQLADYGDFQDAMRQNDDWLFHSVLSVYINIGLLDPLDLCRRAEAAYHAGLAKLNSVEGFIRQIIGWREYVRGIYWLTMPDYAEMNGLDAHRALPDFYWDDSKTDMNCLRQAVRLTREEAWSHHILRLMVTGNFALLIGVDPKALGQWYLEVYADAFEWVELPNVLGMVSHADGGYLGSKPYAASGKYISRQGDYCQHCRFNPKKDIGPDACPMNSLYWHFMDRHQDRFAKHPRMAMMFRTWAKMDPTKKDALLAQANAFLARLDGADDDVQPLELI</sequence>
<dbReference type="PANTHER" id="PTHR38657:SF1">
    <property type="entry name" value="SLR1343 PROTEIN"/>
    <property type="match status" value="1"/>
</dbReference>
<dbReference type="PANTHER" id="PTHR38657">
    <property type="entry name" value="SLR1343 PROTEIN"/>
    <property type="match status" value="1"/>
</dbReference>
<proteinExistence type="predicted"/>
<dbReference type="Gene3D" id="1.10.10.1710">
    <property type="entry name" value="Deoxyribodipyrimidine photolyase-related"/>
    <property type="match status" value="1"/>
</dbReference>
<dbReference type="Gene3D" id="1.10.579.10">
    <property type="entry name" value="DNA Cyclobutane Dipyrimidine Photolyase, subunit A, domain 3"/>
    <property type="match status" value="1"/>
</dbReference>
<organism evidence="1 2">
    <name type="scientific">Litorivicinus lipolyticus</name>
    <dbReference type="NCBI Taxonomy" id="418701"/>
    <lineage>
        <taxon>Bacteria</taxon>
        <taxon>Pseudomonadati</taxon>
        <taxon>Pseudomonadota</taxon>
        <taxon>Gammaproteobacteria</taxon>
        <taxon>Oceanospirillales</taxon>
        <taxon>Litorivicinaceae</taxon>
        <taxon>Litorivicinus</taxon>
    </lineage>
</organism>
<dbReference type="EMBL" id="CP045871">
    <property type="protein sequence ID" value="QGG79757.1"/>
    <property type="molecule type" value="Genomic_DNA"/>
</dbReference>